<feature type="region of interest" description="Disordered" evidence="1">
    <location>
        <begin position="1"/>
        <end position="24"/>
    </location>
</feature>
<keyword evidence="3" id="KW-1185">Reference proteome</keyword>
<protein>
    <submittedName>
        <fullName evidence="2">Uncharacterized protein</fullName>
    </submittedName>
</protein>
<proteinExistence type="predicted"/>
<accession>A0A194W576</accession>
<organism evidence="2 3">
    <name type="scientific">Cytospora mali</name>
    <name type="common">Apple Valsa canker fungus</name>
    <name type="synonym">Valsa mali</name>
    <dbReference type="NCBI Taxonomy" id="578113"/>
    <lineage>
        <taxon>Eukaryota</taxon>
        <taxon>Fungi</taxon>
        <taxon>Dikarya</taxon>
        <taxon>Ascomycota</taxon>
        <taxon>Pezizomycotina</taxon>
        <taxon>Sordariomycetes</taxon>
        <taxon>Sordariomycetidae</taxon>
        <taxon>Diaporthales</taxon>
        <taxon>Cytosporaceae</taxon>
        <taxon>Cytospora</taxon>
    </lineage>
</organism>
<reference evidence="2" key="1">
    <citation type="submission" date="2014-12" db="EMBL/GenBank/DDBJ databases">
        <title>Genome Sequence of Valsa Canker Pathogens Uncovers a Specific Adaption of Colonization on Woody Bark.</title>
        <authorList>
            <person name="Yin Z."/>
            <person name="Liu H."/>
            <person name="Gao X."/>
            <person name="Li Z."/>
            <person name="Song N."/>
            <person name="Ke X."/>
            <person name="Dai Q."/>
            <person name="Wu Y."/>
            <person name="Sun Y."/>
            <person name="Xu J.-R."/>
            <person name="Kang Z.K."/>
            <person name="Wang L."/>
            <person name="Huang L."/>
        </authorList>
    </citation>
    <scope>NUCLEOTIDE SEQUENCE [LARGE SCALE GENOMIC DNA]</scope>
    <source>
        <strain evidence="2">03-8</strain>
    </source>
</reference>
<evidence type="ECO:0000313" key="2">
    <source>
        <dbReference type="EMBL" id="KUI71205.1"/>
    </source>
</evidence>
<dbReference type="EMBL" id="CM003104">
    <property type="protein sequence ID" value="KUI71205.1"/>
    <property type="molecule type" value="Genomic_DNA"/>
</dbReference>
<evidence type="ECO:0000313" key="3">
    <source>
        <dbReference type="Proteomes" id="UP000078559"/>
    </source>
</evidence>
<feature type="region of interest" description="Disordered" evidence="1">
    <location>
        <begin position="52"/>
        <end position="149"/>
    </location>
</feature>
<dbReference type="Proteomes" id="UP000078559">
    <property type="component" value="Chromosome 7"/>
</dbReference>
<dbReference type="AlphaFoldDB" id="A0A194W576"/>
<evidence type="ECO:0000256" key="1">
    <source>
        <dbReference type="SAM" id="MobiDB-lite"/>
    </source>
</evidence>
<sequence length="381" mass="44489">MVGDKSQNDPLRANGSRVEETKGPWKRFQDLPAWYHRLLPKVIEHDMKSTHDYLYPADDNPVHDSDFYEDLSELDSDGTDMEVDEEDKEEEEDVGTSESTSESQVQDRRSYNGMGSEGHCLEEDADEDEDEEDDGDYNDFGSEQSYDGSDAGLYYQLKEQRDELKQSRKDEWAKKKEQCRWELEKENEVRVAYKAFKKDRKKGIQFPLNVHKTSRSYQLYCVDHTKHVWDPLPVTKRLDINVCDGHKLKTMSAEDDAEFLGQIYGQIYIASGSNCSFGPFDPPRFATRKTYTYEAEEQYDVLIRFVGERYVKVMLPQETVFGVVSQPVPDSAPEVFTYYGILIEFEKRILERKAAMDRHPSPGETFFEMSHPMGWWRQSYY</sequence>
<feature type="compositionally biased region" description="Acidic residues" evidence="1">
    <location>
        <begin position="67"/>
        <end position="95"/>
    </location>
</feature>
<dbReference type="OrthoDB" id="5240993at2759"/>
<gene>
    <name evidence="2" type="ORF">VM1G_06859</name>
</gene>
<name>A0A194W576_CYTMA</name>
<feature type="compositionally biased region" description="Acidic residues" evidence="1">
    <location>
        <begin position="123"/>
        <end position="137"/>
    </location>
</feature>